<evidence type="ECO:0000313" key="2">
    <source>
        <dbReference type="EMBL" id="CAF3733523.1"/>
    </source>
</evidence>
<dbReference type="EMBL" id="CAJOBE010001318">
    <property type="protein sequence ID" value="CAF3733523.1"/>
    <property type="molecule type" value="Genomic_DNA"/>
</dbReference>
<evidence type="ECO:0000256" key="1">
    <source>
        <dbReference type="SAM" id="MobiDB-lite"/>
    </source>
</evidence>
<name>A0A818X396_9BILA</name>
<evidence type="ECO:0000313" key="3">
    <source>
        <dbReference type="Proteomes" id="UP000663874"/>
    </source>
</evidence>
<accession>A0A818X396</accession>
<comment type="caution">
    <text evidence="2">The sequence shown here is derived from an EMBL/GenBank/DDBJ whole genome shotgun (WGS) entry which is preliminary data.</text>
</comment>
<dbReference type="Proteomes" id="UP000663874">
    <property type="component" value="Unassembled WGS sequence"/>
</dbReference>
<proteinExistence type="predicted"/>
<protein>
    <submittedName>
        <fullName evidence="2">Uncharacterized protein</fullName>
    </submittedName>
</protein>
<feature type="compositionally biased region" description="Polar residues" evidence="1">
    <location>
        <begin position="1"/>
        <end position="11"/>
    </location>
</feature>
<sequence length="78" mass="9081">MNLNISRFTVTESDSSQSDNENSRSSNIDRLSIISDDSNWFDLAEDVKDILRMKKYEIRHQNKQLNTITTEINEQSLS</sequence>
<feature type="region of interest" description="Disordered" evidence="1">
    <location>
        <begin position="1"/>
        <end position="26"/>
    </location>
</feature>
<feature type="compositionally biased region" description="Low complexity" evidence="1">
    <location>
        <begin position="12"/>
        <end position="26"/>
    </location>
</feature>
<gene>
    <name evidence="2" type="ORF">FNK824_LOCUS11244</name>
</gene>
<organism evidence="2 3">
    <name type="scientific">Rotaria sordida</name>
    <dbReference type="NCBI Taxonomy" id="392033"/>
    <lineage>
        <taxon>Eukaryota</taxon>
        <taxon>Metazoa</taxon>
        <taxon>Spiralia</taxon>
        <taxon>Gnathifera</taxon>
        <taxon>Rotifera</taxon>
        <taxon>Eurotatoria</taxon>
        <taxon>Bdelloidea</taxon>
        <taxon>Philodinida</taxon>
        <taxon>Philodinidae</taxon>
        <taxon>Rotaria</taxon>
    </lineage>
</organism>
<dbReference type="AlphaFoldDB" id="A0A818X396"/>
<reference evidence="2" key="1">
    <citation type="submission" date="2021-02" db="EMBL/GenBank/DDBJ databases">
        <authorList>
            <person name="Nowell W R."/>
        </authorList>
    </citation>
    <scope>NUCLEOTIDE SEQUENCE</scope>
</reference>